<protein>
    <submittedName>
        <fullName evidence="1">Uncharacterized protein</fullName>
    </submittedName>
</protein>
<evidence type="ECO:0000313" key="1">
    <source>
        <dbReference type="EMBL" id="OGD82803.1"/>
    </source>
</evidence>
<dbReference type="EMBL" id="MFAQ01000040">
    <property type="protein sequence ID" value="OGD82803.1"/>
    <property type="molecule type" value="Genomic_DNA"/>
</dbReference>
<proteinExistence type="predicted"/>
<dbReference type="AlphaFoldDB" id="A0A1F5FT61"/>
<sequence>MDQNAIARYAKLILSMPKASEADEKAKAVCDDIIGKIKTNEKPVALKKISEVLTQCKIDSTEEETRMIYDEIRSLI</sequence>
<dbReference type="Proteomes" id="UP000179237">
    <property type="component" value="Unassembled WGS sequence"/>
</dbReference>
<name>A0A1F5FT61_9BACT</name>
<evidence type="ECO:0000313" key="2">
    <source>
        <dbReference type="Proteomes" id="UP000179237"/>
    </source>
</evidence>
<reference evidence="1 2" key="1">
    <citation type="journal article" date="2016" name="Nat. Commun.">
        <title>Thousands of microbial genomes shed light on interconnected biogeochemical processes in an aquifer system.</title>
        <authorList>
            <person name="Anantharaman K."/>
            <person name="Brown C.T."/>
            <person name="Hug L.A."/>
            <person name="Sharon I."/>
            <person name="Castelle C.J."/>
            <person name="Probst A.J."/>
            <person name="Thomas B.C."/>
            <person name="Singh A."/>
            <person name="Wilkins M.J."/>
            <person name="Karaoz U."/>
            <person name="Brodie E.L."/>
            <person name="Williams K.H."/>
            <person name="Hubbard S.S."/>
            <person name="Banfield J.F."/>
        </authorList>
    </citation>
    <scope>NUCLEOTIDE SEQUENCE [LARGE SCALE GENOMIC DNA]</scope>
</reference>
<accession>A0A1F5FT61</accession>
<gene>
    <name evidence="1" type="ORF">A2572_02115</name>
</gene>
<comment type="caution">
    <text evidence="1">The sequence shown here is derived from an EMBL/GenBank/DDBJ whole genome shotgun (WGS) entry which is preliminary data.</text>
</comment>
<organism evidence="1 2">
    <name type="scientific">Candidatus Collierbacteria bacterium RIFOXYD1_FULL_40_9</name>
    <dbReference type="NCBI Taxonomy" id="1817731"/>
    <lineage>
        <taxon>Bacteria</taxon>
        <taxon>Candidatus Collieribacteriota</taxon>
    </lineage>
</organism>